<dbReference type="PANTHER" id="PTHR43702">
    <property type="entry name" value="L-FUCOSE-PROTON SYMPORTER"/>
    <property type="match status" value="1"/>
</dbReference>
<evidence type="ECO:0000256" key="2">
    <source>
        <dbReference type="ARBA" id="ARBA00022475"/>
    </source>
</evidence>
<feature type="transmembrane region" description="Helical" evidence="4">
    <location>
        <begin position="51"/>
        <end position="76"/>
    </location>
</feature>
<keyword evidence="4" id="KW-0472">Membrane</keyword>
<keyword evidence="7" id="KW-1185">Reference proteome</keyword>
<feature type="transmembrane region" description="Helical" evidence="4">
    <location>
        <begin position="472"/>
        <end position="495"/>
    </location>
</feature>
<dbReference type="Proteomes" id="UP000241462">
    <property type="component" value="Unassembled WGS sequence"/>
</dbReference>
<dbReference type="EMBL" id="KZ678477">
    <property type="protein sequence ID" value="PSR82472.1"/>
    <property type="molecule type" value="Genomic_DNA"/>
</dbReference>
<dbReference type="STRING" id="2025994.A0A2T3A452"/>
<evidence type="ECO:0000256" key="3">
    <source>
        <dbReference type="SAM" id="MobiDB-lite"/>
    </source>
</evidence>
<proteinExistence type="predicted"/>
<dbReference type="InParanoid" id="A0A2T3A452"/>
<feature type="region of interest" description="Disordered" evidence="3">
    <location>
        <begin position="332"/>
        <end position="351"/>
    </location>
</feature>
<sequence length="1015" mass="110711">MAELSITTSSYPDRGPAVFAVTVSTLAAGTLFFVARMICRICIVKRVSWDDYIMVVAWVLAAGLTCSIDVGTAYGLGRHDSDIDPEQRLPLRKTEYVFSVLYNPALMALKTSVLVFYLRLARNTQQILRIASWVVLALVLVAGTVLTLLNIFQCRPIAASFSDAYEGQAQCLPLLTEFVCSAPINIVTDLAILALPIPVLTGMRLPKRQKYILVLTFSLGVFVTVVDVVRIYYLQRAITAMYTTQEDDTTDISFGDSPQFAWNASLSLMWSAVEVNIGMICACIPTLKPLIIKIIPAVLLDSDGSPTSSLSTYATESDRTATYQTRNETLRRLSQDDLNMDPTAAQHTPDLPPEMTAVIDLELHEMPATYQDQEVTVAEALAGTAMDDEHPVLPTRSAIAKARSSRRENGVYFGFVNMKRPKSIIETSVGDSIRYCIVVTSLFLLWGFSYGLLNTLNNVIATIGQMSQAETIGLTSAYFGGGYFFGPLIVGEWVLRHDEHSRFHRRRHKHRDPVGGFKATFILGLCIYGTGTIMFWPSAVLVSFPGFLISNFVVGFGLAVLETAANPFIILCGPPMYAEVRILIAQGFQGVATVISGVLSTKLFFVNLIGSTSISPQDLLDVQWTYLSITLFCVALALVFYYMPLPEVRDADLGKSVRHLPVDVKKRSIGGLQLRTICIIFAVFAQWTYVAAQESMSMFLEPLLLAFIPKLPSPSPIGAPSLAISPSDYSLLARAIFAVSRFNAAHIAWYGVKHPQSRFAPSPRSLLTIHTSLSIVSALVCVVLPPSGNPNVIAIPAMIYFFAEGPLWPLIFAIGLRGQGDRTKRAGAWLTMGASGPAFWPFIMYGVIRSGGRIQLAFIVVVVLLVSTLVYPLLLTALRDARDMVDPVYQGKVVNYANGNTFKSNGLQKLRSGENNTSVHTTTSVGQSMRLGRRRSKSGSVATSASGGVVSSLMEKLRSLGKKRDTRGKASSSTTSGSTVCDHRETTGTTGGQHTGIEMTILEGIEASPTVIHQR</sequence>
<reference evidence="6 7" key="1">
    <citation type="journal article" date="2018" name="Mycol. Prog.">
        <title>Coniella lustricola, a new species from submerged detritus.</title>
        <authorList>
            <person name="Raudabaugh D.B."/>
            <person name="Iturriaga T."/>
            <person name="Carver A."/>
            <person name="Mondo S."/>
            <person name="Pangilinan J."/>
            <person name="Lipzen A."/>
            <person name="He G."/>
            <person name="Amirebrahimi M."/>
            <person name="Grigoriev I.V."/>
            <person name="Miller A.N."/>
        </authorList>
    </citation>
    <scope>NUCLEOTIDE SEQUENCE [LARGE SCALE GENOMIC DNA]</scope>
    <source>
        <strain evidence="6 7">B22-T-1</strain>
    </source>
</reference>
<keyword evidence="4" id="KW-0812">Transmembrane</keyword>
<evidence type="ECO:0000256" key="4">
    <source>
        <dbReference type="SAM" id="Phobius"/>
    </source>
</evidence>
<dbReference type="GO" id="GO:0005886">
    <property type="term" value="C:plasma membrane"/>
    <property type="evidence" value="ECO:0007669"/>
    <property type="project" value="UniProtKB-SubCell"/>
</dbReference>
<dbReference type="Gene3D" id="1.20.1250.20">
    <property type="entry name" value="MFS general substrate transporter like domains"/>
    <property type="match status" value="2"/>
</dbReference>
<feature type="transmembrane region" description="Helical" evidence="4">
    <location>
        <begin position="96"/>
        <end position="118"/>
    </location>
</feature>
<accession>A0A2T3A452</accession>
<dbReference type="InterPro" id="IPR036259">
    <property type="entry name" value="MFS_trans_sf"/>
</dbReference>
<protein>
    <submittedName>
        <fullName evidence="6">Major facilitator superfamily domain-containing protein</fullName>
    </submittedName>
</protein>
<feature type="transmembrane region" description="Helical" evidence="4">
    <location>
        <begin position="432"/>
        <end position="452"/>
    </location>
</feature>
<keyword evidence="4" id="KW-1133">Transmembrane helix</keyword>
<organism evidence="6 7">
    <name type="scientific">Coniella lustricola</name>
    <dbReference type="NCBI Taxonomy" id="2025994"/>
    <lineage>
        <taxon>Eukaryota</taxon>
        <taxon>Fungi</taxon>
        <taxon>Dikarya</taxon>
        <taxon>Ascomycota</taxon>
        <taxon>Pezizomycotina</taxon>
        <taxon>Sordariomycetes</taxon>
        <taxon>Sordariomycetidae</taxon>
        <taxon>Diaporthales</taxon>
        <taxon>Schizoparmaceae</taxon>
        <taxon>Coniella</taxon>
    </lineage>
</organism>
<feature type="transmembrane region" description="Helical" evidence="4">
    <location>
        <begin position="130"/>
        <end position="152"/>
    </location>
</feature>
<dbReference type="SUPFAM" id="SSF103473">
    <property type="entry name" value="MFS general substrate transporter"/>
    <property type="match status" value="1"/>
</dbReference>
<feature type="transmembrane region" description="Helical" evidence="4">
    <location>
        <begin position="854"/>
        <end position="874"/>
    </location>
</feature>
<feature type="transmembrane region" description="Helical" evidence="4">
    <location>
        <begin position="624"/>
        <end position="643"/>
    </location>
</feature>
<feature type="transmembrane region" description="Helical" evidence="4">
    <location>
        <begin position="764"/>
        <end position="785"/>
    </location>
</feature>
<feature type="transmembrane region" description="Helical" evidence="4">
    <location>
        <begin position="828"/>
        <end position="848"/>
    </location>
</feature>
<gene>
    <name evidence="6" type="ORF">BD289DRAFT_483855</name>
</gene>
<feature type="transmembrane region" description="Helical" evidence="4">
    <location>
        <begin position="731"/>
        <end position="752"/>
    </location>
</feature>
<evidence type="ECO:0000259" key="5">
    <source>
        <dbReference type="Pfam" id="PF20684"/>
    </source>
</evidence>
<evidence type="ECO:0000256" key="1">
    <source>
        <dbReference type="ARBA" id="ARBA00004429"/>
    </source>
</evidence>
<dbReference type="InterPro" id="IPR050375">
    <property type="entry name" value="MFS_TsgA-like"/>
</dbReference>
<feature type="transmembrane region" description="Helical" evidence="4">
    <location>
        <begin position="212"/>
        <end position="233"/>
    </location>
</feature>
<feature type="region of interest" description="Disordered" evidence="3">
    <location>
        <begin position="905"/>
        <end position="994"/>
    </location>
</feature>
<dbReference type="AlphaFoldDB" id="A0A2T3A452"/>
<feature type="transmembrane region" description="Helical" evidence="4">
    <location>
        <begin position="17"/>
        <end position="39"/>
    </location>
</feature>
<comment type="subcellular location">
    <subcellularLocation>
        <location evidence="1">Cell inner membrane</location>
        <topology evidence="1">Multi-pass membrane protein</topology>
    </subcellularLocation>
</comment>
<dbReference type="PANTHER" id="PTHR43702:SF13">
    <property type="entry name" value="MONOSACCHARIDE TRANSPORTER, PUTATIVE (AFU_ORTHOLOGUE AFUA_4G06630)-RELATED"/>
    <property type="match status" value="1"/>
</dbReference>
<dbReference type="Pfam" id="PF20684">
    <property type="entry name" value="Fung_rhodopsin"/>
    <property type="match status" value="1"/>
</dbReference>
<keyword evidence="2" id="KW-1003">Cell membrane</keyword>
<feature type="transmembrane region" description="Helical" evidence="4">
    <location>
        <begin position="516"/>
        <end position="536"/>
    </location>
</feature>
<dbReference type="InterPro" id="IPR049326">
    <property type="entry name" value="Rhodopsin_dom_fungi"/>
</dbReference>
<feature type="compositionally biased region" description="Low complexity" evidence="3">
    <location>
        <begin position="938"/>
        <end position="952"/>
    </location>
</feature>
<feature type="domain" description="Rhodopsin" evidence="5">
    <location>
        <begin position="35"/>
        <end position="292"/>
    </location>
</feature>
<feature type="transmembrane region" description="Helical" evidence="4">
    <location>
        <begin position="797"/>
        <end position="816"/>
    </location>
</feature>
<dbReference type="OrthoDB" id="546893at2759"/>
<feature type="transmembrane region" description="Helical" evidence="4">
    <location>
        <begin position="674"/>
        <end position="692"/>
    </location>
</feature>
<evidence type="ECO:0000313" key="7">
    <source>
        <dbReference type="Proteomes" id="UP000241462"/>
    </source>
</evidence>
<name>A0A2T3A452_9PEZI</name>
<evidence type="ECO:0000313" key="6">
    <source>
        <dbReference type="EMBL" id="PSR82472.1"/>
    </source>
</evidence>
<feature type="transmembrane region" description="Helical" evidence="4">
    <location>
        <begin position="582"/>
        <end position="604"/>
    </location>
</feature>
<feature type="compositionally biased region" description="Polar residues" evidence="3">
    <location>
        <begin position="905"/>
        <end position="927"/>
    </location>
</feature>